<protein>
    <submittedName>
        <fullName evidence="3">Zds2 protein</fullName>
    </submittedName>
</protein>
<feature type="compositionally biased region" description="Low complexity" evidence="1">
    <location>
        <begin position="299"/>
        <end position="313"/>
    </location>
</feature>
<feature type="compositionally biased region" description="Low complexity" evidence="1">
    <location>
        <begin position="96"/>
        <end position="109"/>
    </location>
</feature>
<accession>A0AAV5RAE7</accession>
<organism evidence="3 4">
    <name type="scientific">Pichia kluyveri</name>
    <name type="common">Yeast</name>
    <dbReference type="NCBI Taxonomy" id="36015"/>
    <lineage>
        <taxon>Eukaryota</taxon>
        <taxon>Fungi</taxon>
        <taxon>Dikarya</taxon>
        <taxon>Ascomycota</taxon>
        <taxon>Saccharomycotina</taxon>
        <taxon>Pichiomycetes</taxon>
        <taxon>Pichiales</taxon>
        <taxon>Pichiaceae</taxon>
        <taxon>Pichia</taxon>
    </lineage>
</organism>
<dbReference type="SMART" id="SM01327">
    <property type="entry name" value="Zds_C"/>
    <property type="match status" value="1"/>
</dbReference>
<feature type="region of interest" description="Disordered" evidence="1">
    <location>
        <begin position="708"/>
        <end position="728"/>
    </location>
</feature>
<feature type="compositionally biased region" description="Low complexity" evidence="1">
    <location>
        <begin position="396"/>
        <end position="418"/>
    </location>
</feature>
<feature type="region of interest" description="Disordered" evidence="1">
    <location>
        <begin position="84"/>
        <end position="144"/>
    </location>
</feature>
<keyword evidence="4" id="KW-1185">Reference proteome</keyword>
<dbReference type="GO" id="GO:0010971">
    <property type="term" value="P:positive regulation of G2/M transition of mitotic cell cycle"/>
    <property type="evidence" value="ECO:0007669"/>
    <property type="project" value="TreeGrafter"/>
</dbReference>
<feature type="domain" description="Protein Zds1 C-terminal" evidence="2">
    <location>
        <begin position="1126"/>
        <end position="1178"/>
    </location>
</feature>
<feature type="region of interest" description="Disordered" evidence="1">
    <location>
        <begin position="1000"/>
        <end position="1033"/>
    </location>
</feature>
<feature type="compositionally biased region" description="Low complexity" evidence="1">
    <location>
        <begin position="539"/>
        <end position="592"/>
    </location>
</feature>
<proteinExistence type="predicted"/>
<feature type="region of interest" description="Disordered" evidence="1">
    <location>
        <begin position="1"/>
        <end position="24"/>
    </location>
</feature>
<sequence>MEPSGVARLEVERTSPKKSSQQELIAASEAVEQEYNAVRRLKRLSIGNSLNFDPDLPLPTTENYYNDDIDTINNNIQVQQKNLKRSKSKLSKHSVTRSSQSSRSSNHTFHSYDDNYNDNDNYSLNSNNSYDKSYQSENNNDSNLIEFNDSLDNIDNQTIIHKSIYPKESPNIIISNDENDLDFDNQAVDFVDLESDHVFDESIWVPATAHPEISLENFKKHVQKNNINNNIINNHDIDDITMKNPSLKELTVQLQTLSQNAGLNDDDAVTLARSLSTRSIGISKIEKEAYLIDDHENNRNNNNINYTNNNNDNKLSKSSGDLSRVKSRKILLRNKLNNSKTRESLFIKDEDLNNVDRDDLIDMDNNLENGKNSVPPDFVSNLKRNGWTNYRRQQNISQNSNLSSNSTPTLPNLPNLPQFIGTNNKSPQAHVYKDIRKIHNAQKPLGKPQLEPIKLKSPSSRLPDIPTSNDTATSPTNTSPTSNQPINPYLPTGQTLNDKYSSNLHRNDINHHGNKIPNNRINHQRQNYQQYPQSFNGSRNNQNIPIRHNNNLPPHQQQHQLQHQHQKQNFSPQHQSQHNNQQQQQQPLQQYPLHHHEQNKPSSKLSSHQRNNHYNNQPQNRVPDRHLRPNQNISNSHQRYDNSMKSPVDSEFKKSVVSVPVYNNQNQSRKTHQTQNEQHHHAVEQNQHLSSSHQRNRYGMDLKEIHLSDTQSKLSRDAQTSTTTVTEENSIKPKVNVINEGKSKPIIEEKVKPSPVIIEIPVVNAEKVKEAEKDKEKEKEKEKSKGKTSFTSFFKIKRDKPRSSSVTSIDTSEEKKPSFKTKRTFSHTSESGSSSPKTDFKSFFGGKKEKEKEKEKDKHKLHTEKGVITNTNNHIENSSPSVTKNTNTSTHAGSSPKLGLGFFTLNKSNDSLVEKKEKEKEKEKRKEKEQEKEVVQIVEKDVVKAKELNPVKNISPKSNGVVKKEVFEEQNETVSETTPVEIVETEANDTFKVEEVPTDKKVALRKESTSSDHSPFANSSLSQERLDDSSEVDEVTDVVSSTFTDELNTADETKQNDNTVNKGSIGSLVKVIKSDTKDEKTENNESTELIKQSLKKTLDENEKPTKPNQPLEMRDSAFGFPLPPVSQSTLVMLDHRFPVHVERAIYRLSHLKLADPKRPLRQQVLLSNFMYSYLNLVNHTLWIQSKEQENADENVLPETSNDQKLAITSTAS</sequence>
<dbReference type="InterPro" id="IPR040206">
    <property type="entry name" value="Zds1/2"/>
</dbReference>
<dbReference type="EMBL" id="BTGB01000009">
    <property type="protein sequence ID" value="GMM48490.1"/>
    <property type="molecule type" value="Genomic_DNA"/>
</dbReference>
<gene>
    <name evidence="3" type="ORF">DAPK24_050880</name>
</gene>
<feature type="region of interest" description="Disordered" evidence="1">
    <location>
        <begin position="1193"/>
        <end position="1212"/>
    </location>
</feature>
<dbReference type="PANTHER" id="PTHR28089:SF1">
    <property type="entry name" value="PROTEIN ZDS1-RELATED"/>
    <property type="match status" value="1"/>
</dbReference>
<dbReference type="Proteomes" id="UP001378960">
    <property type="component" value="Unassembled WGS sequence"/>
</dbReference>
<feature type="region of interest" description="Disordered" evidence="1">
    <location>
        <begin position="396"/>
        <end position="425"/>
    </location>
</feature>
<dbReference type="PANTHER" id="PTHR28089">
    <property type="entry name" value="PROTEIN ZDS1-RELATED"/>
    <property type="match status" value="1"/>
</dbReference>
<dbReference type="InterPro" id="IPR013941">
    <property type="entry name" value="ZDS1_C"/>
</dbReference>
<evidence type="ECO:0000256" key="1">
    <source>
        <dbReference type="SAM" id="MobiDB-lite"/>
    </source>
</evidence>
<feature type="compositionally biased region" description="Polar residues" evidence="1">
    <location>
        <begin position="1011"/>
        <end position="1023"/>
    </location>
</feature>
<feature type="compositionally biased region" description="Polar residues" evidence="1">
    <location>
        <begin position="600"/>
        <end position="620"/>
    </location>
</feature>
<feature type="compositionally biased region" description="Basic and acidic residues" evidence="1">
    <location>
        <begin position="638"/>
        <end position="650"/>
    </location>
</feature>
<feature type="compositionally biased region" description="Low complexity" evidence="1">
    <location>
        <begin position="118"/>
        <end position="133"/>
    </location>
</feature>
<feature type="compositionally biased region" description="Polar residues" evidence="1">
    <location>
        <begin position="684"/>
        <end position="693"/>
    </location>
</feature>
<feature type="region of interest" description="Disordered" evidence="1">
    <location>
        <begin position="769"/>
        <end position="934"/>
    </location>
</feature>
<feature type="compositionally biased region" description="Polar residues" evidence="1">
    <location>
        <begin position="135"/>
        <end position="144"/>
    </location>
</feature>
<feature type="compositionally biased region" description="Polar residues" evidence="1">
    <location>
        <begin position="666"/>
        <end position="676"/>
    </location>
</feature>
<name>A0AAV5RAE7_PICKL</name>
<feature type="region of interest" description="Disordered" evidence="1">
    <location>
        <begin position="296"/>
        <end position="321"/>
    </location>
</feature>
<evidence type="ECO:0000259" key="2">
    <source>
        <dbReference type="SMART" id="SM01327"/>
    </source>
</evidence>
<feature type="region of interest" description="Disordered" evidence="1">
    <location>
        <begin position="531"/>
        <end position="650"/>
    </location>
</feature>
<dbReference type="GO" id="GO:0030010">
    <property type="term" value="P:establishment of cell polarity"/>
    <property type="evidence" value="ECO:0007669"/>
    <property type="project" value="TreeGrafter"/>
</dbReference>
<feature type="compositionally biased region" description="Polar residues" evidence="1">
    <location>
        <begin position="492"/>
        <end position="504"/>
    </location>
</feature>
<feature type="compositionally biased region" description="Basic and acidic residues" evidence="1">
    <location>
        <begin position="1000"/>
        <end position="1010"/>
    </location>
</feature>
<feature type="compositionally biased region" description="Basic and acidic residues" evidence="1">
    <location>
        <begin position="769"/>
        <end position="785"/>
    </location>
</feature>
<dbReference type="Pfam" id="PF08632">
    <property type="entry name" value="Zds_C"/>
    <property type="match status" value="1"/>
</dbReference>
<feature type="compositionally biased region" description="Basic and acidic residues" evidence="1">
    <location>
        <begin position="912"/>
        <end position="934"/>
    </location>
</feature>
<reference evidence="3 4" key="1">
    <citation type="journal article" date="2023" name="Elife">
        <title>Identification of key yeast species and microbe-microbe interactions impacting larval growth of Drosophila in the wild.</title>
        <authorList>
            <person name="Mure A."/>
            <person name="Sugiura Y."/>
            <person name="Maeda R."/>
            <person name="Honda K."/>
            <person name="Sakurai N."/>
            <person name="Takahashi Y."/>
            <person name="Watada M."/>
            <person name="Katoh T."/>
            <person name="Gotoh A."/>
            <person name="Gotoh Y."/>
            <person name="Taniguchi I."/>
            <person name="Nakamura K."/>
            <person name="Hayashi T."/>
            <person name="Katayama T."/>
            <person name="Uemura T."/>
            <person name="Hattori Y."/>
        </authorList>
    </citation>
    <scope>NUCLEOTIDE SEQUENCE [LARGE SCALE GENOMIC DNA]</scope>
    <source>
        <strain evidence="3 4">PK-24</strain>
    </source>
</reference>
<feature type="region of interest" description="Disordered" evidence="1">
    <location>
        <begin position="441"/>
        <end position="519"/>
    </location>
</feature>
<feature type="compositionally biased region" description="Polar residues" evidence="1">
    <location>
        <begin position="1197"/>
        <end position="1212"/>
    </location>
</feature>
<feature type="compositionally biased region" description="Low complexity" evidence="1">
    <location>
        <begin position="466"/>
        <end position="487"/>
    </location>
</feature>
<dbReference type="GO" id="GO:0005737">
    <property type="term" value="C:cytoplasm"/>
    <property type="evidence" value="ECO:0007669"/>
    <property type="project" value="TreeGrafter"/>
</dbReference>
<feature type="region of interest" description="Disordered" evidence="1">
    <location>
        <begin position="666"/>
        <end position="693"/>
    </location>
</feature>
<evidence type="ECO:0000313" key="4">
    <source>
        <dbReference type="Proteomes" id="UP001378960"/>
    </source>
</evidence>
<feature type="compositionally biased region" description="Low complexity" evidence="1">
    <location>
        <begin position="826"/>
        <end position="835"/>
    </location>
</feature>
<feature type="compositionally biased region" description="Polar residues" evidence="1">
    <location>
        <begin position="868"/>
        <end position="893"/>
    </location>
</feature>
<feature type="compositionally biased region" description="Basic and acidic residues" evidence="1">
    <location>
        <begin position="846"/>
        <end position="858"/>
    </location>
</feature>
<feature type="compositionally biased region" description="Basic residues" evidence="1">
    <location>
        <begin position="84"/>
        <end position="95"/>
    </location>
</feature>
<dbReference type="AlphaFoldDB" id="A0AAV5RAE7"/>
<comment type="caution">
    <text evidence="3">The sequence shown here is derived from an EMBL/GenBank/DDBJ whole genome shotgun (WGS) entry which is preliminary data.</text>
</comment>
<evidence type="ECO:0000313" key="3">
    <source>
        <dbReference type="EMBL" id="GMM48490.1"/>
    </source>
</evidence>